<keyword evidence="4" id="KW-0963">Cytoplasm</keyword>
<reference evidence="9" key="1">
    <citation type="journal article" date="2014" name="Genome Announc.">
        <title>Draft genome sequence of Colletotrichum sublineola, a destructive pathogen of cultivated sorghum.</title>
        <authorList>
            <person name="Baroncelli R."/>
            <person name="Sanz-Martin J.M."/>
            <person name="Rech G.E."/>
            <person name="Sukno S.A."/>
            <person name="Thon M.R."/>
        </authorList>
    </citation>
    <scope>NUCLEOTIDE SEQUENCE [LARGE SCALE GENOMIC DNA]</scope>
    <source>
        <strain evidence="9">TX430BB</strain>
    </source>
</reference>
<feature type="region of interest" description="Disordered" evidence="7">
    <location>
        <begin position="1"/>
        <end position="127"/>
    </location>
</feature>
<protein>
    <recommendedName>
        <fullName evidence="10">Alb1-domain-containing protein</fullName>
    </recommendedName>
</protein>
<dbReference type="GO" id="GO:0005737">
    <property type="term" value="C:cytoplasm"/>
    <property type="evidence" value="ECO:0007669"/>
    <property type="project" value="UniProtKB-SubCell"/>
</dbReference>
<evidence type="ECO:0000313" key="8">
    <source>
        <dbReference type="EMBL" id="KDN64979.1"/>
    </source>
</evidence>
<dbReference type="Proteomes" id="UP000027238">
    <property type="component" value="Unassembled WGS sequence"/>
</dbReference>
<dbReference type="HOGENOM" id="CLU_085138_0_0_1"/>
<evidence type="ECO:0000256" key="6">
    <source>
        <dbReference type="ARBA" id="ARBA00023242"/>
    </source>
</evidence>
<comment type="caution">
    <text evidence="8">The sequence shown here is derived from an EMBL/GenBank/DDBJ whole genome shotgun (WGS) entry which is preliminary data.</text>
</comment>
<dbReference type="eggNOG" id="ENOG502SC3P">
    <property type="taxonomic scope" value="Eukaryota"/>
</dbReference>
<proteinExistence type="predicted"/>
<dbReference type="GO" id="GO:0030687">
    <property type="term" value="C:preribosome, large subunit precursor"/>
    <property type="evidence" value="ECO:0007669"/>
    <property type="project" value="TreeGrafter"/>
</dbReference>
<keyword evidence="9" id="KW-1185">Reference proteome</keyword>
<dbReference type="EMBL" id="JMSE01001078">
    <property type="protein sequence ID" value="KDN64979.1"/>
    <property type="molecule type" value="Genomic_DNA"/>
</dbReference>
<keyword evidence="3" id="KW-0813">Transport</keyword>
<name>A0A066XBE7_COLSU</name>
<evidence type="ECO:0000256" key="3">
    <source>
        <dbReference type="ARBA" id="ARBA00022448"/>
    </source>
</evidence>
<evidence type="ECO:0000256" key="2">
    <source>
        <dbReference type="ARBA" id="ARBA00004496"/>
    </source>
</evidence>
<feature type="region of interest" description="Disordered" evidence="7">
    <location>
        <begin position="157"/>
        <end position="200"/>
    </location>
</feature>
<dbReference type="PANTHER" id="PTHR28280:SF1">
    <property type="entry name" value="SHUTTLING PRE-60S FACTOR ECM1"/>
    <property type="match status" value="1"/>
</dbReference>
<accession>A0A066XBE7</accession>
<dbReference type="GO" id="GO:0000055">
    <property type="term" value="P:ribosomal large subunit export from nucleus"/>
    <property type="evidence" value="ECO:0007669"/>
    <property type="project" value="TreeGrafter"/>
</dbReference>
<dbReference type="PANTHER" id="PTHR28280">
    <property type="entry name" value="SHUTTLING PRE-60S FACTOR ECM1"/>
    <property type="match status" value="1"/>
</dbReference>
<feature type="compositionally biased region" description="Acidic residues" evidence="7">
    <location>
        <begin position="167"/>
        <end position="178"/>
    </location>
</feature>
<dbReference type="OMA" id="DWEDTNR"/>
<dbReference type="Pfam" id="PF09135">
    <property type="entry name" value="Alb1"/>
    <property type="match status" value="1"/>
</dbReference>
<keyword evidence="6" id="KW-0539">Nucleus</keyword>
<evidence type="ECO:0000256" key="4">
    <source>
        <dbReference type="ARBA" id="ARBA00022490"/>
    </source>
</evidence>
<evidence type="ECO:0000313" key="9">
    <source>
        <dbReference type="Proteomes" id="UP000027238"/>
    </source>
</evidence>
<feature type="compositionally biased region" description="Basic residues" evidence="7">
    <location>
        <begin position="1"/>
        <end position="12"/>
    </location>
</feature>
<evidence type="ECO:0000256" key="1">
    <source>
        <dbReference type="ARBA" id="ARBA00004123"/>
    </source>
</evidence>
<sequence length="200" mass="22128">MAKLTVSKKTKRMNSIQKAISPLTATEPSIHSRAARRATDVDIDTDKSLKNVKAPADSTDYRPSVLAAQTNAGISKKSKSRKAQMSAKAKKRNEKAMDRAEAIMERTSNKIEKSKSKSRRIQTRSKQWDDINKGLPVVKKFPDEEDFEVEGRKASVAVLPADKEWQTDEEMDGVEEDSAPVAADAVQTAPANDDIDEEIL</sequence>
<organism evidence="8 9">
    <name type="scientific">Colletotrichum sublineola</name>
    <name type="common">Sorghum anthracnose fungus</name>
    <dbReference type="NCBI Taxonomy" id="1173701"/>
    <lineage>
        <taxon>Eukaryota</taxon>
        <taxon>Fungi</taxon>
        <taxon>Dikarya</taxon>
        <taxon>Ascomycota</taxon>
        <taxon>Pezizomycotina</taxon>
        <taxon>Sordariomycetes</taxon>
        <taxon>Hypocreomycetidae</taxon>
        <taxon>Glomerellales</taxon>
        <taxon>Glomerellaceae</taxon>
        <taxon>Colletotrichum</taxon>
        <taxon>Colletotrichum graminicola species complex</taxon>
    </lineage>
</organism>
<evidence type="ECO:0008006" key="10">
    <source>
        <dbReference type="Google" id="ProtNLM"/>
    </source>
</evidence>
<evidence type="ECO:0000256" key="5">
    <source>
        <dbReference type="ARBA" id="ARBA00022517"/>
    </source>
</evidence>
<feature type="compositionally biased region" description="Basic and acidic residues" evidence="7">
    <location>
        <begin position="37"/>
        <end position="49"/>
    </location>
</feature>
<comment type="subcellular location">
    <subcellularLocation>
        <location evidence="2">Cytoplasm</location>
    </subcellularLocation>
    <subcellularLocation>
        <location evidence="1">Nucleus</location>
    </subcellularLocation>
</comment>
<feature type="compositionally biased region" description="Polar residues" evidence="7">
    <location>
        <begin position="13"/>
        <end position="29"/>
    </location>
</feature>
<keyword evidence="5" id="KW-0690">Ribosome biogenesis</keyword>
<dbReference type="OrthoDB" id="5304887at2759"/>
<dbReference type="InterPro" id="IPR053278">
    <property type="entry name" value="Pre-60S_factor_ECM1"/>
</dbReference>
<dbReference type="GO" id="GO:0005730">
    <property type="term" value="C:nucleolus"/>
    <property type="evidence" value="ECO:0007669"/>
    <property type="project" value="TreeGrafter"/>
</dbReference>
<evidence type="ECO:0000256" key="7">
    <source>
        <dbReference type="SAM" id="MobiDB-lite"/>
    </source>
</evidence>
<dbReference type="AlphaFoldDB" id="A0A066XBE7"/>
<feature type="compositionally biased region" description="Basic and acidic residues" evidence="7">
    <location>
        <begin position="94"/>
        <end position="115"/>
    </location>
</feature>
<feature type="compositionally biased region" description="Basic residues" evidence="7">
    <location>
        <begin position="76"/>
        <end position="93"/>
    </location>
</feature>
<dbReference type="InterPro" id="IPR022784">
    <property type="entry name" value="Ribosome_bgen_Alb1"/>
</dbReference>
<gene>
    <name evidence="8" type="ORF">CSUB01_04005</name>
</gene>